<dbReference type="GO" id="GO:0010008">
    <property type="term" value="C:endosome membrane"/>
    <property type="evidence" value="ECO:0007669"/>
    <property type="project" value="UniProtKB-SubCell"/>
</dbReference>
<dbReference type="FunFam" id="2.60.120.380:FF:000005">
    <property type="entry name" value="calpain-type cysteine protease DEK1"/>
    <property type="match status" value="1"/>
</dbReference>
<dbReference type="Proteomes" id="UP001279734">
    <property type="component" value="Unassembled WGS sequence"/>
</dbReference>
<keyword evidence="12" id="KW-0677">Repeat</keyword>
<evidence type="ECO:0000256" key="14">
    <source>
        <dbReference type="ARBA" id="ARBA00022801"/>
    </source>
</evidence>
<dbReference type="Pfam" id="PF01067">
    <property type="entry name" value="Calpain_III"/>
    <property type="match status" value="1"/>
</dbReference>
<feature type="transmembrane region" description="Helical" evidence="23">
    <location>
        <begin position="804"/>
        <end position="827"/>
    </location>
</feature>
<keyword evidence="9 21" id="KW-0645">Protease</keyword>
<dbReference type="InterPro" id="IPR001300">
    <property type="entry name" value="Peptidase_C2_calpain_cat"/>
</dbReference>
<dbReference type="SUPFAM" id="SSF49758">
    <property type="entry name" value="Calpain large subunit, middle domain (domain III)"/>
    <property type="match status" value="1"/>
</dbReference>
<sequence length="2146" mass="237394">MDGEEHAILLACVISGTLFAVLGSSSFSILWAVNWRPWRLYSWIFARKWPHILQGPHLGIFCGLFSLFAWIIVISPILVLIAWGSWLLVILGRDIIGLAVIMAGTALLLAFYSIMLWWRTQWQSSRAVAFLLLLAVALLCAYELCAVYVTAGSSASERYSPSGFFFGVSAIALAINMLFICRMLFNGNGLDVDEYVRKAYKYAYSDCIEVGPVACLPEPPDPNELYPRQSRRASHFGILYLGSLLVLLVYSILYAAVIILDWNIGACLYGFQLLQSRAAALFIAGTSRIFLICFGIHYWYLGHCVSYVVMASVLLGAAVSRHLVVTDPSAARRDALQSTVIRLREGFRRKEQNSSSSSSEGCGSSLKRSSSAEAGHLGGGIEAISRNVVQCTGDAGSWNNAVLCGTTSSHEGVNSDKSVDSGRPSLAIRSSSCRSLAQDPDVGPSFAEKHFGHDNSLVVCSSSGLESQGYESSASTSAIQQLVDLNLALVNQEKLNDPRVAAMLKKRAKHGDHELTNMLQNKGLDPNFAMMLKEKSLDPTILALLQRSSLDADRDHRDNTDITIIDSNSVDNALPNQISFSEEMRLRGLEKWLQLCRLVLHHATGTPERAWVLFSLVFIFETVIVAVFRPRTVKVLNATHQQFEFGICVLLLSPVICSIMAYFHSLESEEMFMASKPRKYGFVAWLLSTCVGLLLSFLSKSSVLLGLSLTVPLIVACLSIAIPIWIRNGYQFWVPQVEFGSRAASHQASGRKEGIAFLISVSLFVGSVIALGAVVSAKPLDELNYKGWNDDEKSYACPYASSVFLGWAMASAIALTVTGVLPVVSWFATYRFSVSSAICLVIFAVVLVAFCGVSYVEVVNSRVGHIPTNGDFLAAFLPLLCIPALLSLCSGLHKWKDDNWKLSQGVYIFVVIGLLLLLCAISAVIVIVKPWTIGVAFLLVLLLIVLAIGAIHHWASNNFYLTRAQMFFVCFLACLLGLAAFLVGWFEDKPFIGASVGYFSFLFLLAGRALTVLLSPPIVVYSPRVLPVYVYDAHADCGKNVSGAFLMLYAIALATEGWGVVASLNIYPPFAGAAVSAITLVVAFGFAVSRPCLTLKMMEDSVHFLSKETIVQAIARSATKTRNAISGTYSAPQRSASSAALLVGDPTSVRDRAGNFVLPRADVMKLRDRLRNEELAAGSFLARIRNRLICRCEPATDMGHRRELCAHARILALEEAIDTEWVYMWDKFGGYLLLLLGLTAKAERVQDEVRLRLFLDSIGLSDLSAKKIKKWLPEDRRQFELIQESYLKEKEMEEEIFMQRREEEGRGKERRKALLEKEERKWKEIEASLMSSIPNAGSREAAAMAAAVRAVGGDSVLDDSFARDRVSNIAYRIRKAQLSRRALQTGVPGAVCFLDDELTTSGKHCGELDPSLCQSRKVSFSVAVMIQPESGPVCLLGTEFQKKLCWEFLVAGSEQGIEAGQVGLRLITKGDRQTTVAKEWSISGTSIADGRWHIMTMTIDADLGEATCFLDGGFDGYLTGLPLHTTTGIWEPGTEAWIGVRPPTDLDAFGRSDSEGAELKMHLMDVFLWGRCLTEDEVASLHANMGLPDYNMVDHPEDNWHWTDSPQRVDEWDSDPADVDLYDRDDIDWDGQYSSGRKRRSDRDGVVLDVDSFARKLRKPRMETQEEINQRMLSVELAVKESLSARGEAHFTDQDFPPNNQSLYIDADNPPSKLQVVFEWKRPTEIVRESHLDSSPCLMSGSPNPSDVCQGRLGDCWFLSAVAVLAEVSRISEVIITPEYNEEGVYTVRFCIQGEWVPVIVDDWIPCESPGKPAFATSRKGNELWVSVLEKAYAKLHGSYEALEGGLVQDALVDLTGGAGEEIDMRSAQAQIDLASGRLWSQLLRFKQEGFLLGAGSPSGSDVHISSSGIVQGHAYSIVQVREVDGHKLVQIRNPWANEVEWNGPWSDSSPEWTDRMKHKLKHVPQSNGGIFWMSWQDFQIHFRSIYVCRVYPPEMRYSVHGQWRGYTAGGCQDYDTWHQNPQFRLRANGPDASLPMHVFITLTQGVSFSRTAAGFRNYQSSLNPMMFYIGMRILKTRGRRAAFNIYLHESVGGTDYVNSREISCEMVLDPDPKGYTIVPTTIHPGDEAPFVLSVFTKASITLEAL</sequence>
<keyword evidence="17 23" id="KW-1133">Transmembrane helix</keyword>
<dbReference type="InterPro" id="IPR038765">
    <property type="entry name" value="Papain-like_cys_pep_sf"/>
</dbReference>
<keyword evidence="6" id="KW-0217">Developmental protein</keyword>
<protein>
    <recommendedName>
        <fullName evidence="19">Protein DEFECTIVE KERNEL 1</fullName>
    </recommendedName>
</protein>
<comment type="similarity">
    <text evidence="5">Belongs to the peptidase C2 family.</text>
</comment>
<feature type="transmembrane region" description="Helical" evidence="23">
    <location>
        <begin position="95"/>
        <end position="118"/>
    </location>
</feature>
<dbReference type="SMART" id="SM00720">
    <property type="entry name" value="calpain_III"/>
    <property type="match status" value="1"/>
</dbReference>
<feature type="transmembrane region" description="Helical" evidence="23">
    <location>
        <begin position="872"/>
        <end position="893"/>
    </location>
</feature>
<keyword evidence="7" id="KW-1003">Cell membrane</keyword>
<keyword evidence="26" id="KW-1185">Reference proteome</keyword>
<feature type="transmembrane region" description="Helical" evidence="23">
    <location>
        <begin position="643"/>
        <end position="662"/>
    </location>
</feature>
<feature type="domain" description="Calpain catalytic" evidence="24">
    <location>
        <begin position="1690"/>
        <end position="1992"/>
    </location>
</feature>
<organism evidence="25 26">
    <name type="scientific">Nepenthes gracilis</name>
    <name type="common">Slender pitcher plant</name>
    <dbReference type="NCBI Taxonomy" id="150966"/>
    <lineage>
        <taxon>Eukaryota</taxon>
        <taxon>Viridiplantae</taxon>
        <taxon>Streptophyta</taxon>
        <taxon>Embryophyta</taxon>
        <taxon>Tracheophyta</taxon>
        <taxon>Spermatophyta</taxon>
        <taxon>Magnoliopsida</taxon>
        <taxon>eudicotyledons</taxon>
        <taxon>Gunneridae</taxon>
        <taxon>Pentapetalae</taxon>
        <taxon>Caryophyllales</taxon>
        <taxon>Nepenthaceae</taxon>
        <taxon>Nepenthes</taxon>
    </lineage>
</organism>
<evidence type="ECO:0000256" key="15">
    <source>
        <dbReference type="ARBA" id="ARBA00022807"/>
    </source>
</evidence>
<dbReference type="Gene3D" id="3.90.70.10">
    <property type="entry name" value="Cysteine proteinases"/>
    <property type="match status" value="1"/>
</dbReference>
<evidence type="ECO:0000256" key="5">
    <source>
        <dbReference type="ARBA" id="ARBA00007623"/>
    </source>
</evidence>
<dbReference type="FunFam" id="2.60.120.200:FF:000165">
    <property type="entry name" value="Calpain-type cysteine protease DEK1"/>
    <property type="match status" value="1"/>
</dbReference>
<evidence type="ECO:0000256" key="23">
    <source>
        <dbReference type="SAM" id="Phobius"/>
    </source>
</evidence>
<feature type="transmembrane region" description="Helical" evidence="23">
    <location>
        <begin position="933"/>
        <end position="954"/>
    </location>
</feature>
<evidence type="ECO:0000256" key="20">
    <source>
        <dbReference type="PIRSR" id="PIRSR622684-1"/>
    </source>
</evidence>
<dbReference type="GO" id="GO:0005789">
    <property type="term" value="C:endoplasmic reticulum membrane"/>
    <property type="evidence" value="ECO:0007669"/>
    <property type="project" value="UniProtKB-SubCell"/>
</dbReference>
<evidence type="ECO:0000256" key="9">
    <source>
        <dbReference type="ARBA" id="ARBA00022670"/>
    </source>
</evidence>
<keyword evidence="13" id="KW-0967">Endosome</keyword>
<dbReference type="InterPro" id="IPR022682">
    <property type="entry name" value="Calpain_domain_III"/>
</dbReference>
<dbReference type="FunFam" id="3.90.70.10:FF:000038">
    <property type="entry name" value="Calpain-type cysteine protease DEK1"/>
    <property type="match status" value="1"/>
</dbReference>
<dbReference type="SMART" id="SM00230">
    <property type="entry name" value="CysPc"/>
    <property type="match status" value="1"/>
</dbReference>
<evidence type="ECO:0000256" key="6">
    <source>
        <dbReference type="ARBA" id="ARBA00022473"/>
    </source>
</evidence>
<feature type="transmembrane region" description="Helical" evidence="23">
    <location>
        <begin position="998"/>
        <end position="1020"/>
    </location>
</feature>
<proteinExistence type="inferred from homology"/>
<dbReference type="SUPFAM" id="SSF54001">
    <property type="entry name" value="Cysteine proteinases"/>
    <property type="match status" value="1"/>
</dbReference>
<reference evidence="25" key="1">
    <citation type="submission" date="2023-05" db="EMBL/GenBank/DDBJ databases">
        <title>Nepenthes gracilis genome sequencing.</title>
        <authorList>
            <person name="Fukushima K."/>
        </authorList>
    </citation>
    <scope>NUCLEOTIDE SEQUENCE</scope>
    <source>
        <strain evidence="25">SING2019-196</strain>
    </source>
</reference>
<evidence type="ECO:0000313" key="25">
    <source>
        <dbReference type="EMBL" id="GMH07444.1"/>
    </source>
</evidence>
<feature type="active site" evidence="20 21">
    <location>
        <position position="1934"/>
    </location>
</feature>
<keyword evidence="18 23" id="KW-0472">Membrane</keyword>
<keyword evidence="14 21" id="KW-0378">Hydrolase</keyword>
<keyword evidence="11" id="KW-0732">Signal</keyword>
<feature type="transmembrane region" description="Helical" evidence="23">
    <location>
        <begin position="238"/>
        <end position="271"/>
    </location>
</feature>
<evidence type="ECO:0000256" key="11">
    <source>
        <dbReference type="ARBA" id="ARBA00022729"/>
    </source>
</evidence>
<feature type="transmembrane region" description="Helical" evidence="23">
    <location>
        <begin position="834"/>
        <end position="856"/>
    </location>
</feature>
<dbReference type="Pfam" id="PF00648">
    <property type="entry name" value="Peptidase_C2"/>
    <property type="match status" value="1"/>
</dbReference>
<evidence type="ECO:0000256" key="7">
    <source>
        <dbReference type="ARBA" id="ARBA00022475"/>
    </source>
</evidence>
<dbReference type="EMBL" id="BSYO01000007">
    <property type="protein sequence ID" value="GMH07444.1"/>
    <property type="molecule type" value="Genomic_DNA"/>
</dbReference>
<feature type="transmembrane region" description="Helical" evidence="23">
    <location>
        <begin position="58"/>
        <end position="83"/>
    </location>
</feature>
<keyword evidence="8" id="KW-0963">Cytoplasm</keyword>
<feature type="transmembrane region" description="Helical" evidence="23">
    <location>
        <begin position="966"/>
        <end position="986"/>
    </location>
</feature>
<keyword evidence="10 23" id="KW-0812">Transmembrane</keyword>
<dbReference type="Gene3D" id="2.60.120.200">
    <property type="match status" value="1"/>
</dbReference>
<keyword evidence="15 21" id="KW-0788">Thiol protease</keyword>
<dbReference type="CDD" id="cd00214">
    <property type="entry name" value="Calpain_III"/>
    <property type="match status" value="1"/>
</dbReference>
<feature type="transmembrane region" description="Helical" evidence="23">
    <location>
        <begin position="682"/>
        <end position="698"/>
    </location>
</feature>
<feature type="active site" evidence="20 21">
    <location>
        <position position="1914"/>
    </location>
</feature>
<evidence type="ECO:0000256" key="2">
    <source>
        <dbReference type="ARBA" id="ARBA00004477"/>
    </source>
</evidence>
<dbReference type="InterPro" id="IPR033883">
    <property type="entry name" value="C2_III"/>
</dbReference>
<dbReference type="SUPFAM" id="SSF49899">
    <property type="entry name" value="Concanavalin A-like lectins/glucanases"/>
    <property type="match status" value="1"/>
</dbReference>
<evidence type="ECO:0000313" key="26">
    <source>
        <dbReference type="Proteomes" id="UP001279734"/>
    </source>
</evidence>
<feature type="compositionally biased region" description="Low complexity" evidence="22">
    <location>
        <begin position="354"/>
        <end position="371"/>
    </location>
</feature>
<accession>A0AAD3SB10</accession>
<dbReference type="GO" id="GO:0004198">
    <property type="term" value="F:calcium-dependent cysteine-type endopeptidase activity"/>
    <property type="evidence" value="ECO:0007669"/>
    <property type="project" value="InterPro"/>
</dbReference>
<evidence type="ECO:0000256" key="3">
    <source>
        <dbReference type="ARBA" id="ARBA00004496"/>
    </source>
</evidence>
<evidence type="ECO:0000256" key="16">
    <source>
        <dbReference type="ARBA" id="ARBA00022824"/>
    </source>
</evidence>
<feature type="transmembrane region" description="Helical" evidence="23">
    <location>
        <begin position="905"/>
        <end position="927"/>
    </location>
</feature>
<evidence type="ECO:0000256" key="22">
    <source>
        <dbReference type="SAM" id="MobiDB-lite"/>
    </source>
</evidence>
<feature type="transmembrane region" description="Helical" evidence="23">
    <location>
        <begin position="755"/>
        <end position="775"/>
    </location>
</feature>
<evidence type="ECO:0000256" key="8">
    <source>
        <dbReference type="ARBA" id="ARBA00022490"/>
    </source>
</evidence>
<dbReference type="GO" id="GO:0006508">
    <property type="term" value="P:proteolysis"/>
    <property type="evidence" value="ECO:0007669"/>
    <property type="project" value="UniProtKB-KW"/>
</dbReference>
<dbReference type="CDD" id="cd00044">
    <property type="entry name" value="CysPc"/>
    <property type="match status" value="1"/>
</dbReference>
<gene>
    <name evidence="25" type="ORF">Nepgr_009284</name>
</gene>
<dbReference type="PANTHER" id="PTHR10183:SF379">
    <property type="entry name" value="CALPAIN-5"/>
    <property type="match status" value="1"/>
</dbReference>
<dbReference type="InterPro" id="IPR013320">
    <property type="entry name" value="ConA-like_dom_sf"/>
</dbReference>
<evidence type="ECO:0000259" key="24">
    <source>
        <dbReference type="PROSITE" id="PS50203"/>
    </source>
</evidence>
<dbReference type="InterPro" id="IPR000169">
    <property type="entry name" value="Pept_cys_AS"/>
</dbReference>
<comment type="subcellular location">
    <subcellularLocation>
        <location evidence="4">Cell membrane</location>
        <topology evidence="4">Multi-pass membrane protein</topology>
    </subcellularLocation>
    <subcellularLocation>
        <location evidence="3">Cytoplasm</location>
    </subcellularLocation>
    <subcellularLocation>
        <location evidence="2">Endoplasmic reticulum membrane</location>
        <topology evidence="2">Multi-pass membrane protein</topology>
    </subcellularLocation>
    <subcellularLocation>
        <location evidence="1">Endosome membrane</location>
        <topology evidence="1">Multi-pass membrane protein</topology>
    </subcellularLocation>
</comment>
<feature type="transmembrane region" description="Helical" evidence="23">
    <location>
        <begin position="163"/>
        <end position="185"/>
    </location>
</feature>
<evidence type="ECO:0000256" key="21">
    <source>
        <dbReference type="PROSITE-ProRule" id="PRU00239"/>
    </source>
</evidence>
<feature type="transmembrane region" description="Helical" evidence="23">
    <location>
        <begin position="278"/>
        <end position="299"/>
    </location>
</feature>
<dbReference type="PRINTS" id="PR00704">
    <property type="entry name" value="CALPAIN"/>
</dbReference>
<comment type="caution">
    <text evidence="25">The sequence shown here is derived from an EMBL/GenBank/DDBJ whole genome shotgun (WGS) entry which is preliminary data.</text>
</comment>
<evidence type="ECO:0000256" key="12">
    <source>
        <dbReference type="ARBA" id="ARBA00022737"/>
    </source>
</evidence>
<name>A0AAD3SB10_NEPGR</name>
<dbReference type="PANTHER" id="PTHR10183">
    <property type="entry name" value="CALPAIN"/>
    <property type="match status" value="1"/>
</dbReference>
<feature type="transmembrane region" description="Helical" evidence="23">
    <location>
        <begin position="7"/>
        <end position="33"/>
    </location>
</feature>
<evidence type="ECO:0000256" key="13">
    <source>
        <dbReference type="ARBA" id="ARBA00022753"/>
    </source>
</evidence>
<feature type="transmembrane region" description="Helical" evidence="23">
    <location>
        <begin position="1041"/>
        <end position="1060"/>
    </location>
</feature>
<dbReference type="PROSITE" id="PS50203">
    <property type="entry name" value="CALPAIN_CAT"/>
    <property type="match status" value="1"/>
</dbReference>
<feature type="transmembrane region" description="Helical" evidence="23">
    <location>
        <begin position="610"/>
        <end position="628"/>
    </location>
</feature>
<feature type="region of interest" description="Disordered" evidence="22">
    <location>
        <begin position="348"/>
        <end position="373"/>
    </location>
</feature>
<feature type="transmembrane region" description="Helical" evidence="23">
    <location>
        <begin position="1066"/>
        <end position="1088"/>
    </location>
</feature>
<dbReference type="Gene3D" id="2.60.120.380">
    <property type="match status" value="1"/>
</dbReference>
<dbReference type="InterPro" id="IPR036213">
    <property type="entry name" value="Calpain_III_sf"/>
</dbReference>
<evidence type="ECO:0000256" key="10">
    <source>
        <dbReference type="ARBA" id="ARBA00022692"/>
    </source>
</evidence>
<evidence type="ECO:0000256" key="17">
    <source>
        <dbReference type="ARBA" id="ARBA00022989"/>
    </source>
</evidence>
<evidence type="ECO:0000256" key="1">
    <source>
        <dbReference type="ARBA" id="ARBA00004337"/>
    </source>
</evidence>
<dbReference type="GO" id="GO:0005886">
    <property type="term" value="C:plasma membrane"/>
    <property type="evidence" value="ECO:0007669"/>
    <property type="project" value="UniProtKB-SubCell"/>
</dbReference>
<feature type="transmembrane region" description="Helical" evidence="23">
    <location>
        <begin position="704"/>
        <end position="726"/>
    </location>
</feature>
<feature type="active site" evidence="20 21">
    <location>
        <position position="1756"/>
    </location>
</feature>
<dbReference type="PROSITE" id="PS00139">
    <property type="entry name" value="THIOL_PROTEASE_CYS"/>
    <property type="match status" value="1"/>
</dbReference>
<keyword evidence="16" id="KW-0256">Endoplasmic reticulum</keyword>
<feature type="transmembrane region" description="Helical" evidence="23">
    <location>
        <begin position="130"/>
        <end position="151"/>
    </location>
</feature>
<evidence type="ECO:0000256" key="19">
    <source>
        <dbReference type="ARBA" id="ARBA00079208"/>
    </source>
</evidence>
<evidence type="ECO:0000256" key="18">
    <source>
        <dbReference type="ARBA" id="ARBA00023136"/>
    </source>
</evidence>
<evidence type="ECO:0000256" key="4">
    <source>
        <dbReference type="ARBA" id="ARBA00004651"/>
    </source>
</evidence>
<dbReference type="InterPro" id="IPR022684">
    <property type="entry name" value="Calpain_cysteine_protease"/>
</dbReference>
<dbReference type="InterPro" id="IPR022683">
    <property type="entry name" value="Calpain_III"/>
</dbReference>